<dbReference type="STRING" id="1120980.GCA_000745955_02474"/>
<reference evidence="6 7" key="1">
    <citation type="submission" date="2018-06" db="EMBL/GenBank/DDBJ databases">
        <authorList>
            <consortium name="Pathogen Informatics"/>
            <person name="Doyle S."/>
        </authorList>
    </citation>
    <scope>NUCLEOTIDE SEQUENCE [LARGE SCALE GENOMIC DNA]</scope>
    <source>
        <strain evidence="6 7">NCTC10283</strain>
    </source>
</reference>
<evidence type="ECO:0000259" key="5">
    <source>
        <dbReference type="PROSITE" id="PS51006"/>
    </source>
</evidence>
<dbReference type="NCBIfam" id="NF037959">
    <property type="entry name" value="MFS_SpdSyn"/>
    <property type="match status" value="1"/>
</dbReference>
<dbReference type="Pfam" id="PF01564">
    <property type="entry name" value="Spermine_synth"/>
    <property type="match status" value="1"/>
</dbReference>
<evidence type="ECO:0000256" key="2">
    <source>
        <dbReference type="ARBA" id="ARBA00022679"/>
    </source>
</evidence>
<dbReference type="PANTHER" id="PTHR43317">
    <property type="entry name" value="THERMOSPERMINE SYNTHASE ACAULIS5"/>
    <property type="match status" value="1"/>
</dbReference>
<dbReference type="InterPro" id="IPR030374">
    <property type="entry name" value="PABS"/>
</dbReference>
<dbReference type="AlphaFoldDB" id="A0A376BNK0"/>
<proteinExistence type="inferred from homology"/>
<dbReference type="InterPro" id="IPR029063">
    <property type="entry name" value="SAM-dependent_MTases_sf"/>
</dbReference>
<evidence type="ECO:0000313" key="6">
    <source>
        <dbReference type="EMBL" id="SSY71250.1"/>
    </source>
</evidence>
<accession>A0A376BNK0</accession>
<dbReference type="EC" id="2.5.1.16" evidence="6"/>
<dbReference type="OrthoDB" id="117774at2"/>
<feature type="active site" description="Proton acceptor" evidence="4">
    <location>
        <position position="143"/>
    </location>
</feature>
<protein>
    <submittedName>
        <fullName evidence="6">Spermidine synthase</fullName>
        <ecNumber evidence="6">2.5.1.16</ecNumber>
    </submittedName>
</protein>
<evidence type="ECO:0000256" key="1">
    <source>
        <dbReference type="ARBA" id="ARBA00007867"/>
    </source>
</evidence>
<dbReference type="PANTHER" id="PTHR43317:SF1">
    <property type="entry name" value="THERMOSPERMINE SYNTHASE ACAULIS5"/>
    <property type="match status" value="1"/>
</dbReference>
<gene>
    <name evidence="6" type="primary">speE_2</name>
    <name evidence="6" type="ORF">NCTC10283_01392</name>
</gene>
<dbReference type="NCBIfam" id="NF003380">
    <property type="entry name" value="PRK04457.1"/>
    <property type="match status" value="1"/>
</dbReference>
<feature type="domain" description="PABS" evidence="5">
    <location>
        <begin position="1"/>
        <end position="220"/>
    </location>
</feature>
<sequence length="266" mass="30463">MTHPFRRNRFFRNTLPEVNISEVGNIRSLHLGTPTIQSSMNIAHPPELVLSYSRAMMAWLLFVDDLPKHITQIGLGGGSFARWLHEYLPETRQVAIEINPQVIQVARTSFCLDFEGNNFEIIEADGAEYVQILRGNTDVILVDGFDGVQIIDELVGEPFFHDCRIALREKGIFATNWWSGDKRYPLFMQRLRTIFDGQVLEVPAVTHGNVAVLAFNQVPELNIEKLKKRAEKLSNAYGLDFFRMLADAKGKNRHDGKRFVFEKMEK</sequence>
<dbReference type="GO" id="GO:0006596">
    <property type="term" value="P:polyamine biosynthetic process"/>
    <property type="evidence" value="ECO:0007669"/>
    <property type="project" value="UniProtKB-UniRule"/>
</dbReference>
<organism evidence="6 7">
    <name type="scientific">Alysiella crassa</name>
    <dbReference type="NCBI Taxonomy" id="153491"/>
    <lineage>
        <taxon>Bacteria</taxon>
        <taxon>Pseudomonadati</taxon>
        <taxon>Pseudomonadota</taxon>
        <taxon>Betaproteobacteria</taxon>
        <taxon>Neisseriales</taxon>
        <taxon>Neisseriaceae</taxon>
        <taxon>Alysiella</taxon>
    </lineage>
</organism>
<evidence type="ECO:0000256" key="3">
    <source>
        <dbReference type="ARBA" id="ARBA00023115"/>
    </source>
</evidence>
<keyword evidence="2 4" id="KW-0808">Transferase</keyword>
<dbReference type="Gene3D" id="3.40.50.150">
    <property type="entry name" value="Vaccinia Virus protein VP39"/>
    <property type="match status" value="1"/>
</dbReference>
<dbReference type="SUPFAM" id="SSF53335">
    <property type="entry name" value="S-adenosyl-L-methionine-dependent methyltransferases"/>
    <property type="match status" value="1"/>
</dbReference>
<comment type="similarity">
    <text evidence="1">Belongs to the spermidine/spermine synthase family.</text>
</comment>
<dbReference type="PROSITE" id="PS51006">
    <property type="entry name" value="PABS_2"/>
    <property type="match status" value="1"/>
</dbReference>
<name>A0A376BNK0_9NEIS</name>
<keyword evidence="3 4" id="KW-0620">Polyamine biosynthesis</keyword>
<keyword evidence="7" id="KW-1185">Reference proteome</keyword>
<dbReference type="CDD" id="cd02440">
    <property type="entry name" value="AdoMet_MTases"/>
    <property type="match status" value="1"/>
</dbReference>
<evidence type="ECO:0000256" key="4">
    <source>
        <dbReference type="PROSITE-ProRule" id="PRU00354"/>
    </source>
</evidence>
<evidence type="ECO:0000313" key="7">
    <source>
        <dbReference type="Proteomes" id="UP000254209"/>
    </source>
</evidence>
<dbReference type="Proteomes" id="UP000254209">
    <property type="component" value="Unassembled WGS sequence"/>
</dbReference>
<dbReference type="GO" id="GO:0004766">
    <property type="term" value="F:spermidine synthase activity"/>
    <property type="evidence" value="ECO:0007669"/>
    <property type="project" value="UniProtKB-EC"/>
</dbReference>
<dbReference type="RefSeq" id="WP_034295507.1">
    <property type="nucleotide sequence ID" value="NZ_CP091519.2"/>
</dbReference>
<dbReference type="EMBL" id="UFSO01000002">
    <property type="protein sequence ID" value="SSY71250.1"/>
    <property type="molecule type" value="Genomic_DNA"/>
</dbReference>